<organism evidence="15 16">
    <name type="scientific">Sarcophilus harrisii</name>
    <name type="common">Tasmanian devil</name>
    <name type="synonym">Sarcophilus laniarius</name>
    <dbReference type="NCBI Taxonomy" id="9305"/>
    <lineage>
        <taxon>Eukaryota</taxon>
        <taxon>Metazoa</taxon>
        <taxon>Chordata</taxon>
        <taxon>Craniata</taxon>
        <taxon>Vertebrata</taxon>
        <taxon>Euteleostomi</taxon>
        <taxon>Mammalia</taxon>
        <taxon>Metatheria</taxon>
        <taxon>Dasyuromorphia</taxon>
        <taxon>Dasyuridae</taxon>
        <taxon>Sarcophilus</taxon>
    </lineage>
</organism>
<feature type="transmembrane region" description="Helical" evidence="13">
    <location>
        <begin position="228"/>
        <end position="253"/>
    </location>
</feature>
<dbReference type="GO" id="GO:0007606">
    <property type="term" value="P:sensory perception of chemical stimulus"/>
    <property type="evidence" value="ECO:0007669"/>
    <property type="project" value="UniProtKB-ARBA"/>
</dbReference>
<reference evidence="15" key="3">
    <citation type="submission" date="2025-09" db="UniProtKB">
        <authorList>
            <consortium name="Ensembl"/>
        </authorList>
    </citation>
    <scope>IDENTIFICATION</scope>
</reference>
<evidence type="ECO:0000256" key="7">
    <source>
        <dbReference type="ARBA" id="ARBA00022989"/>
    </source>
</evidence>
<dbReference type="InterPro" id="IPR004072">
    <property type="entry name" value="Vmron_rcpt_1"/>
</dbReference>
<accession>A0A7N4UZZ2</accession>
<keyword evidence="7 13" id="KW-1133">Transmembrane helix</keyword>
<comment type="similarity">
    <text evidence="3 13">Belongs to the G-protein coupled receptor 1 family.</text>
</comment>
<dbReference type="GO" id="GO:0019236">
    <property type="term" value="P:response to pheromone"/>
    <property type="evidence" value="ECO:0007669"/>
    <property type="project" value="UniProtKB-KW"/>
</dbReference>
<reference evidence="15" key="2">
    <citation type="submission" date="2025-08" db="UniProtKB">
        <authorList>
            <consortium name="Ensembl"/>
        </authorList>
    </citation>
    <scope>IDENTIFICATION</scope>
</reference>
<dbReference type="Gene3D" id="1.20.1070.10">
    <property type="entry name" value="Rhodopsin 7-helix transmembrane proteins"/>
    <property type="match status" value="1"/>
</dbReference>
<evidence type="ECO:0000256" key="2">
    <source>
        <dbReference type="ARBA" id="ARBA00004651"/>
    </source>
</evidence>
<dbReference type="Ensembl" id="ENSSHAT00000032720.1">
    <property type="protein sequence ID" value="ENSSHAP00000029058.1"/>
    <property type="gene ID" value="ENSSHAG00000025547.1"/>
</dbReference>
<keyword evidence="11" id="KW-0325">Glycoprotein</keyword>
<protein>
    <recommendedName>
        <fullName evidence="13">Vomeronasal type-1 receptor</fullName>
    </recommendedName>
</protein>
<comment type="function">
    <text evidence="1">Putative pheromone receptor.</text>
</comment>
<dbReference type="GeneTree" id="ENSGT00960000186612"/>
<evidence type="ECO:0000256" key="9">
    <source>
        <dbReference type="ARBA" id="ARBA00023136"/>
    </source>
</evidence>
<evidence type="ECO:0000256" key="6">
    <source>
        <dbReference type="ARBA" id="ARBA00022692"/>
    </source>
</evidence>
<evidence type="ECO:0000256" key="1">
    <source>
        <dbReference type="ARBA" id="ARBA00003878"/>
    </source>
</evidence>
<keyword evidence="8 13" id="KW-0297">G-protein coupled receptor</keyword>
<evidence type="ECO:0000256" key="10">
    <source>
        <dbReference type="ARBA" id="ARBA00023170"/>
    </source>
</evidence>
<name>A0A7N4UZZ2_SARHA</name>
<dbReference type="FunFam" id="1.20.1070.10:FF:000033">
    <property type="entry name" value="Vomeronasal type-1 receptor"/>
    <property type="match status" value="1"/>
</dbReference>
<evidence type="ECO:0000256" key="4">
    <source>
        <dbReference type="ARBA" id="ARBA00022475"/>
    </source>
</evidence>
<feature type="transmembrane region" description="Helical" evidence="13">
    <location>
        <begin position="7"/>
        <end position="28"/>
    </location>
</feature>
<evidence type="ECO:0000259" key="14">
    <source>
        <dbReference type="PROSITE" id="PS50262"/>
    </source>
</evidence>
<evidence type="ECO:0000256" key="3">
    <source>
        <dbReference type="ARBA" id="ARBA00010663"/>
    </source>
</evidence>
<dbReference type="PROSITE" id="PS50262">
    <property type="entry name" value="G_PROTEIN_RECEP_F1_2"/>
    <property type="match status" value="1"/>
</dbReference>
<evidence type="ECO:0000256" key="11">
    <source>
        <dbReference type="ARBA" id="ARBA00023180"/>
    </source>
</evidence>
<keyword evidence="12 13" id="KW-0807">Transducer</keyword>
<dbReference type="GO" id="GO:0016503">
    <property type="term" value="F:pheromone receptor activity"/>
    <property type="evidence" value="ECO:0007669"/>
    <property type="project" value="InterPro"/>
</dbReference>
<reference evidence="15 16" key="1">
    <citation type="journal article" date="2011" name="Proc. Natl. Acad. Sci. U.S.A.">
        <title>Genetic diversity and population structure of the endangered marsupial Sarcophilus harrisii (Tasmanian devil).</title>
        <authorList>
            <person name="Miller W."/>
            <person name="Hayes V.M."/>
            <person name="Ratan A."/>
            <person name="Petersen D.C."/>
            <person name="Wittekindt N.E."/>
            <person name="Miller J."/>
            <person name="Walenz B."/>
            <person name="Knight J."/>
            <person name="Qi J."/>
            <person name="Zhao F."/>
            <person name="Wang Q."/>
            <person name="Bedoya-Reina O.C."/>
            <person name="Katiyar N."/>
            <person name="Tomsho L.P."/>
            <person name="Kasson L.M."/>
            <person name="Hardie R.A."/>
            <person name="Woodbridge P."/>
            <person name="Tindall E.A."/>
            <person name="Bertelsen M.F."/>
            <person name="Dixon D."/>
            <person name="Pyecroft S."/>
            <person name="Helgen K.M."/>
            <person name="Lesk A.M."/>
            <person name="Pringle T.H."/>
            <person name="Patterson N."/>
            <person name="Zhang Y."/>
            <person name="Kreiss A."/>
            <person name="Woods G.M."/>
            <person name="Jones M.E."/>
            <person name="Schuster S.C."/>
        </authorList>
    </citation>
    <scope>NUCLEOTIDE SEQUENCE [LARGE SCALE GENOMIC DNA]</scope>
</reference>
<dbReference type="Pfam" id="PF03402">
    <property type="entry name" value="V1R"/>
    <property type="match status" value="1"/>
</dbReference>
<dbReference type="InterPro" id="IPR017452">
    <property type="entry name" value="GPCR_Rhodpsn_7TM"/>
</dbReference>
<dbReference type="PRINTS" id="PR01534">
    <property type="entry name" value="VOMERONASL1R"/>
</dbReference>
<evidence type="ECO:0000256" key="13">
    <source>
        <dbReference type="RuleBase" id="RU364061"/>
    </source>
</evidence>
<dbReference type="GO" id="GO:0005886">
    <property type="term" value="C:plasma membrane"/>
    <property type="evidence" value="ECO:0007669"/>
    <property type="project" value="UniProtKB-SubCell"/>
</dbReference>
<feature type="transmembrane region" description="Helical" evidence="13">
    <location>
        <begin position="189"/>
        <end position="207"/>
    </location>
</feature>
<evidence type="ECO:0000313" key="16">
    <source>
        <dbReference type="Proteomes" id="UP000007648"/>
    </source>
</evidence>
<dbReference type="SUPFAM" id="SSF81321">
    <property type="entry name" value="Family A G protein-coupled receptor-like"/>
    <property type="match status" value="1"/>
</dbReference>
<sequence>MQSSEDILCIFSFLQIITGVFGNFLFLYLNGFNLITTQRIRPIDLIFINLAFSHILLILFKGTPTAFQLCKQAIILGDVECKIIVYLQRVSRSLSLCSSCFLSVYQVIAISSVSSKCAGLKGRILNSIVPSCIFIWILNLLFDMNVPWYVTGSINKTNSDLHMNMGYCSIDWHALIVSKMMTLKTLYDAVFLGFLAIASGYLVLVLYRHHWQVQHIHNTKLNPSISPVISATKVILLLMIIFISFYSASSIFVNVVDYSKGKTLWMIHFSVFLNLCYPTICPFVLINKKNYSSLNFGCNYKLWSHLSEQEGISNHHQV</sequence>
<dbReference type="PANTHER" id="PTHR24062">
    <property type="entry name" value="VOMERONASAL TYPE-1 RECEPTOR"/>
    <property type="match status" value="1"/>
</dbReference>
<keyword evidence="10 13" id="KW-0675">Receptor</keyword>
<evidence type="ECO:0000313" key="15">
    <source>
        <dbReference type="Ensembl" id="ENSSHAP00000029058.1"/>
    </source>
</evidence>
<dbReference type="Proteomes" id="UP000007648">
    <property type="component" value="Unassembled WGS sequence"/>
</dbReference>
<feature type="domain" description="G-protein coupled receptors family 1 profile" evidence="14">
    <location>
        <begin position="22"/>
        <end position="285"/>
    </location>
</feature>
<keyword evidence="6 13" id="KW-0812">Transmembrane</keyword>
<dbReference type="AlphaFoldDB" id="A0A7N4UZZ2"/>
<feature type="transmembrane region" description="Helical" evidence="13">
    <location>
        <begin position="40"/>
        <end position="60"/>
    </location>
</feature>
<dbReference type="InParanoid" id="A0A7N4UZZ2"/>
<feature type="transmembrane region" description="Helical" evidence="13">
    <location>
        <begin position="265"/>
        <end position="286"/>
    </location>
</feature>
<evidence type="ECO:0000256" key="5">
    <source>
        <dbReference type="ARBA" id="ARBA00022507"/>
    </source>
</evidence>
<keyword evidence="9 13" id="KW-0472">Membrane</keyword>
<keyword evidence="4 13" id="KW-1003">Cell membrane</keyword>
<evidence type="ECO:0000256" key="8">
    <source>
        <dbReference type="ARBA" id="ARBA00023040"/>
    </source>
</evidence>
<proteinExistence type="inferred from homology"/>
<comment type="subcellular location">
    <subcellularLocation>
        <location evidence="2 13">Cell membrane</location>
        <topology evidence="2 13">Multi-pass membrane protein</topology>
    </subcellularLocation>
</comment>
<keyword evidence="16" id="KW-1185">Reference proteome</keyword>
<keyword evidence="5 13" id="KW-0589">Pheromone response</keyword>
<evidence type="ECO:0000256" key="12">
    <source>
        <dbReference type="ARBA" id="ARBA00023224"/>
    </source>
</evidence>